<dbReference type="EMBL" id="CCKQ01001414">
    <property type="protein sequence ID" value="CDW72520.1"/>
    <property type="molecule type" value="Genomic_DNA"/>
</dbReference>
<feature type="transmembrane region" description="Helical" evidence="1">
    <location>
        <begin position="32"/>
        <end position="50"/>
    </location>
</feature>
<name>A0A077ZT75_STYLE</name>
<evidence type="ECO:0000313" key="3">
    <source>
        <dbReference type="Proteomes" id="UP000039865"/>
    </source>
</evidence>
<evidence type="ECO:0000313" key="2">
    <source>
        <dbReference type="EMBL" id="CDW72520.1"/>
    </source>
</evidence>
<protein>
    <recommendedName>
        <fullName evidence="4">Transmembrane protein</fullName>
    </recommendedName>
</protein>
<keyword evidence="1" id="KW-0812">Transmembrane</keyword>
<evidence type="ECO:0008006" key="4">
    <source>
        <dbReference type="Google" id="ProtNLM"/>
    </source>
</evidence>
<organism evidence="2 3">
    <name type="scientific">Stylonychia lemnae</name>
    <name type="common">Ciliate</name>
    <dbReference type="NCBI Taxonomy" id="5949"/>
    <lineage>
        <taxon>Eukaryota</taxon>
        <taxon>Sar</taxon>
        <taxon>Alveolata</taxon>
        <taxon>Ciliophora</taxon>
        <taxon>Intramacronucleata</taxon>
        <taxon>Spirotrichea</taxon>
        <taxon>Stichotrichia</taxon>
        <taxon>Sporadotrichida</taxon>
        <taxon>Oxytrichidae</taxon>
        <taxon>Stylonychinae</taxon>
        <taxon>Stylonychia</taxon>
    </lineage>
</organism>
<dbReference type="Proteomes" id="UP000039865">
    <property type="component" value="Unassembled WGS sequence"/>
</dbReference>
<gene>
    <name evidence="2" type="primary">Contig16897.g17996</name>
    <name evidence="2" type="ORF">STYLEM_1482</name>
</gene>
<proteinExistence type="predicted"/>
<keyword evidence="1" id="KW-0472">Membrane</keyword>
<dbReference type="AlphaFoldDB" id="A0A077ZT75"/>
<feature type="transmembrane region" description="Helical" evidence="1">
    <location>
        <begin position="239"/>
        <end position="258"/>
    </location>
</feature>
<sequence length="278" mass="32978">METNYYQISFSDDQKKETNTHAFSRNSVTFEVFIIIGMLVCILYINWMIYEDDKCSLKNTESSTQQLLAGFNLQSSRILIENNLHTIDQLIADPIQTSINQKLKENIRINQRKARAYIQTLWIQTYNRDCNSMTETFFFYTIMQNYSTLCNKKIQSAGENMDFNKRSQDFISDEVQYAESKKAPPIFNNFQGLCQSFTNFLIASSFPFHLSWIIYIIVISVWSVFCILLNVLYLPLLDVGYWLFLGLSVLSIFMRFHYKTYYYELRKIRNYINFMKDL</sequence>
<feature type="transmembrane region" description="Helical" evidence="1">
    <location>
        <begin position="212"/>
        <end position="233"/>
    </location>
</feature>
<dbReference type="InParanoid" id="A0A077ZT75"/>
<accession>A0A077ZT75</accession>
<evidence type="ECO:0000256" key="1">
    <source>
        <dbReference type="SAM" id="Phobius"/>
    </source>
</evidence>
<reference evidence="2 3" key="1">
    <citation type="submission" date="2014-06" db="EMBL/GenBank/DDBJ databases">
        <authorList>
            <person name="Swart Estienne"/>
        </authorList>
    </citation>
    <scope>NUCLEOTIDE SEQUENCE [LARGE SCALE GENOMIC DNA]</scope>
    <source>
        <strain evidence="2 3">130c</strain>
    </source>
</reference>
<keyword evidence="1" id="KW-1133">Transmembrane helix</keyword>
<keyword evidence="3" id="KW-1185">Reference proteome</keyword>